<feature type="domain" description="Molybdopterin-guanine dinucleotide biosynthesis protein B (MobB)" evidence="1">
    <location>
        <begin position="3"/>
        <end position="129"/>
    </location>
</feature>
<dbReference type="Gene3D" id="3.40.50.300">
    <property type="entry name" value="P-loop containing nucleotide triphosphate hydrolases"/>
    <property type="match status" value="1"/>
</dbReference>
<dbReference type="PANTHER" id="PTHR40072:SF1">
    <property type="entry name" value="MOLYBDOPTERIN-GUANINE DINUCLEOTIDE BIOSYNTHESIS ADAPTER PROTEIN"/>
    <property type="match status" value="1"/>
</dbReference>
<dbReference type="OrthoDB" id="9786803at2"/>
<dbReference type="AlphaFoldDB" id="A0A5D0CUZ3"/>
<name>A0A5D0CUZ3_9BACL</name>
<protein>
    <submittedName>
        <fullName evidence="2">Molybdopterin-guanine dinucleotide biosynthesis protein B</fullName>
    </submittedName>
</protein>
<gene>
    <name evidence="2" type="primary">mobB</name>
    <name evidence="2" type="ORF">FRY98_13455</name>
</gene>
<organism evidence="2 3">
    <name type="scientific">Paenibacillus faecis</name>
    <dbReference type="NCBI Taxonomy" id="862114"/>
    <lineage>
        <taxon>Bacteria</taxon>
        <taxon>Bacillati</taxon>
        <taxon>Bacillota</taxon>
        <taxon>Bacilli</taxon>
        <taxon>Bacillales</taxon>
        <taxon>Paenibacillaceae</taxon>
        <taxon>Paenibacillus</taxon>
    </lineage>
</organism>
<dbReference type="InterPro" id="IPR052539">
    <property type="entry name" value="MGD_biosynthesis_adapter"/>
</dbReference>
<evidence type="ECO:0000313" key="3">
    <source>
        <dbReference type="Proteomes" id="UP000325218"/>
    </source>
</evidence>
<sequence length="182" mass="20391">MPVLQVAGYKNSGKTTLISRLLPLLREKGIRAAVIKHDVHGFEGDMPGTDTHAFRTSGAEATAITSPWRTAVVEERETPLTALIERFHHYDLIVIEGFKREPYPKLLLVRDIEEDLGLLDSLTQVIGVVFRPAESRSGGLAGEPDSIVMTRIRRKYDIPVFHAENVEEIVRFIETYEGNPAE</sequence>
<dbReference type="GO" id="GO:0006777">
    <property type="term" value="P:Mo-molybdopterin cofactor biosynthetic process"/>
    <property type="evidence" value="ECO:0007669"/>
    <property type="project" value="InterPro"/>
</dbReference>
<dbReference type="Proteomes" id="UP000325218">
    <property type="component" value="Unassembled WGS sequence"/>
</dbReference>
<dbReference type="CDD" id="cd03116">
    <property type="entry name" value="MobB"/>
    <property type="match status" value="1"/>
</dbReference>
<dbReference type="GO" id="GO:0005525">
    <property type="term" value="F:GTP binding"/>
    <property type="evidence" value="ECO:0007669"/>
    <property type="project" value="InterPro"/>
</dbReference>
<accession>A0A5D0CUZ3</accession>
<keyword evidence="3" id="KW-1185">Reference proteome</keyword>
<dbReference type="NCBIfam" id="TIGR00176">
    <property type="entry name" value="mobB"/>
    <property type="match status" value="1"/>
</dbReference>
<dbReference type="Pfam" id="PF03205">
    <property type="entry name" value="MobB"/>
    <property type="match status" value="1"/>
</dbReference>
<proteinExistence type="predicted"/>
<dbReference type="SUPFAM" id="SSF52540">
    <property type="entry name" value="P-loop containing nucleoside triphosphate hydrolases"/>
    <property type="match status" value="1"/>
</dbReference>
<dbReference type="InterPro" id="IPR027417">
    <property type="entry name" value="P-loop_NTPase"/>
</dbReference>
<comment type="caution">
    <text evidence="2">The sequence shown here is derived from an EMBL/GenBank/DDBJ whole genome shotgun (WGS) entry which is preliminary data.</text>
</comment>
<evidence type="ECO:0000259" key="1">
    <source>
        <dbReference type="Pfam" id="PF03205"/>
    </source>
</evidence>
<reference evidence="2 3" key="1">
    <citation type="submission" date="2019-08" db="EMBL/GenBank/DDBJ databases">
        <title>Genome sequencing of Paenibacillus faecis DSM 23593(T).</title>
        <authorList>
            <person name="Kook J.-K."/>
            <person name="Park S.-N."/>
            <person name="Lim Y.K."/>
        </authorList>
    </citation>
    <scope>NUCLEOTIDE SEQUENCE [LARGE SCALE GENOMIC DNA]</scope>
    <source>
        <strain evidence="2 3">DSM 23593</strain>
    </source>
</reference>
<dbReference type="InterPro" id="IPR004435">
    <property type="entry name" value="MobB_dom"/>
</dbReference>
<evidence type="ECO:0000313" key="2">
    <source>
        <dbReference type="EMBL" id="TYA13753.1"/>
    </source>
</evidence>
<dbReference type="EMBL" id="VSDO01000002">
    <property type="protein sequence ID" value="TYA13753.1"/>
    <property type="molecule type" value="Genomic_DNA"/>
</dbReference>
<dbReference type="PANTHER" id="PTHR40072">
    <property type="entry name" value="MOLYBDOPTERIN-GUANINE DINUCLEOTIDE BIOSYNTHESIS ADAPTER PROTEIN-RELATED"/>
    <property type="match status" value="1"/>
</dbReference>